<organism evidence="1 2">
    <name type="scientific">Aphanomyces euteiches</name>
    <dbReference type="NCBI Taxonomy" id="100861"/>
    <lineage>
        <taxon>Eukaryota</taxon>
        <taxon>Sar</taxon>
        <taxon>Stramenopiles</taxon>
        <taxon>Oomycota</taxon>
        <taxon>Saprolegniomycetes</taxon>
        <taxon>Saprolegniales</taxon>
        <taxon>Verrucalvaceae</taxon>
        <taxon>Aphanomyces</taxon>
    </lineage>
</organism>
<evidence type="ECO:0000313" key="2">
    <source>
        <dbReference type="Proteomes" id="UP000481153"/>
    </source>
</evidence>
<comment type="caution">
    <text evidence="1">The sequence shown here is derived from an EMBL/GenBank/DDBJ whole genome shotgun (WGS) entry which is preliminary data.</text>
</comment>
<dbReference type="Proteomes" id="UP000481153">
    <property type="component" value="Unassembled WGS sequence"/>
</dbReference>
<accession>A0A6G0WMR3</accession>
<protein>
    <submittedName>
        <fullName evidence="1">Uncharacterized protein</fullName>
    </submittedName>
</protein>
<gene>
    <name evidence="1" type="ORF">Ae201684_013577</name>
</gene>
<dbReference type="EMBL" id="VJMJ01000175">
    <property type="protein sequence ID" value="KAF0728618.1"/>
    <property type="molecule type" value="Genomic_DNA"/>
</dbReference>
<keyword evidence="2" id="KW-1185">Reference proteome</keyword>
<evidence type="ECO:0000313" key="1">
    <source>
        <dbReference type="EMBL" id="KAF0728618.1"/>
    </source>
</evidence>
<sequence length="108" mass="11976">MEIHAPSFMDDLTTAQDEQMMDTIGECFVDVSLESADVQFVHGETTDLWSWPQIRKDESTYLCLSTISLSSQKSHIEKAGCQRFLRATAQAPGCESLDPTQLTASSDN</sequence>
<name>A0A6G0WMR3_9STRA</name>
<dbReference type="AlphaFoldDB" id="A0A6G0WMR3"/>
<reference evidence="1 2" key="1">
    <citation type="submission" date="2019-07" db="EMBL/GenBank/DDBJ databases">
        <title>Genomics analysis of Aphanomyces spp. identifies a new class of oomycete effector associated with host adaptation.</title>
        <authorList>
            <person name="Gaulin E."/>
        </authorList>
    </citation>
    <scope>NUCLEOTIDE SEQUENCE [LARGE SCALE GENOMIC DNA]</scope>
    <source>
        <strain evidence="1 2">ATCC 201684</strain>
    </source>
</reference>
<proteinExistence type="predicted"/>